<gene>
    <name evidence="1" type="ORF">TTHERM_001169389</name>
</gene>
<dbReference type="EMBL" id="GG662687">
    <property type="protein sequence ID" value="EWS74177.1"/>
    <property type="molecule type" value="Genomic_DNA"/>
</dbReference>
<name>W7XA24_TETTS</name>
<evidence type="ECO:0000313" key="2">
    <source>
        <dbReference type="Proteomes" id="UP000009168"/>
    </source>
</evidence>
<dbReference type="RefSeq" id="XP_012653284.1">
    <property type="nucleotide sequence ID" value="XM_012797830.1"/>
</dbReference>
<dbReference type="AlphaFoldDB" id="W7XA24"/>
<dbReference type="KEGG" id="tet:TTHERM_001169389"/>
<reference evidence="2" key="1">
    <citation type="journal article" date="2006" name="PLoS Biol.">
        <title>Macronuclear genome sequence of the ciliate Tetrahymena thermophila, a model eukaryote.</title>
        <authorList>
            <person name="Eisen J.A."/>
            <person name="Coyne R.S."/>
            <person name="Wu M."/>
            <person name="Wu D."/>
            <person name="Thiagarajan M."/>
            <person name="Wortman J.R."/>
            <person name="Badger J.H."/>
            <person name="Ren Q."/>
            <person name="Amedeo P."/>
            <person name="Jones K.M."/>
            <person name="Tallon L.J."/>
            <person name="Delcher A.L."/>
            <person name="Salzberg S.L."/>
            <person name="Silva J.C."/>
            <person name="Haas B.J."/>
            <person name="Majoros W.H."/>
            <person name="Farzad M."/>
            <person name="Carlton J.M."/>
            <person name="Smith R.K. Jr."/>
            <person name="Garg J."/>
            <person name="Pearlman R.E."/>
            <person name="Karrer K.M."/>
            <person name="Sun L."/>
            <person name="Manning G."/>
            <person name="Elde N.C."/>
            <person name="Turkewitz A.P."/>
            <person name="Asai D.J."/>
            <person name="Wilkes D.E."/>
            <person name="Wang Y."/>
            <person name="Cai H."/>
            <person name="Collins K."/>
            <person name="Stewart B.A."/>
            <person name="Lee S.R."/>
            <person name="Wilamowska K."/>
            <person name="Weinberg Z."/>
            <person name="Ruzzo W.L."/>
            <person name="Wloga D."/>
            <person name="Gaertig J."/>
            <person name="Frankel J."/>
            <person name="Tsao C.-C."/>
            <person name="Gorovsky M.A."/>
            <person name="Keeling P.J."/>
            <person name="Waller R.F."/>
            <person name="Patron N.J."/>
            <person name="Cherry J.M."/>
            <person name="Stover N.A."/>
            <person name="Krieger C.J."/>
            <person name="del Toro C."/>
            <person name="Ryder H.F."/>
            <person name="Williamson S.C."/>
            <person name="Barbeau R.A."/>
            <person name="Hamilton E.P."/>
            <person name="Orias E."/>
        </authorList>
    </citation>
    <scope>NUCLEOTIDE SEQUENCE [LARGE SCALE GENOMIC DNA]</scope>
    <source>
        <strain evidence="2">SB210</strain>
    </source>
</reference>
<accession>W7XA24</accession>
<dbReference type="Proteomes" id="UP000009168">
    <property type="component" value="Unassembled WGS sequence"/>
</dbReference>
<dbReference type="GeneID" id="24441853"/>
<organism evidence="1 2">
    <name type="scientific">Tetrahymena thermophila (strain SB210)</name>
    <dbReference type="NCBI Taxonomy" id="312017"/>
    <lineage>
        <taxon>Eukaryota</taxon>
        <taxon>Sar</taxon>
        <taxon>Alveolata</taxon>
        <taxon>Ciliophora</taxon>
        <taxon>Intramacronucleata</taxon>
        <taxon>Oligohymenophorea</taxon>
        <taxon>Hymenostomatida</taxon>
        <taxon>Tetrahymenina</taxon>
        <taxon>Tetrahymenidae</taxon>
        <taxon>Tetrahymena</taxon>
    </lineage>
</organism>
<proteinExistence type="predicted"/>
<keyword evidence="2" id="KW-1185">Reference proteome</keyword>
<protein>
    <submittedName>
        <fullName evidence="1">Uncharacterized protein</fullName>
    </submittedName>
</protein>
<dbReference type="InParanoid" id="W7XA24"/>
<sequence length="122" mass="14943">MLYILIQKALLPRICDRYLFRKIQKKQKITLTQASTTIFFFCKVIRIQSLSLRGSTYYLRKSKPHQKYKGIKRYFVFLNRHQQLKIQPFQQKYHLLYFINCIIAIWCNTKLINLQCQQNEKY</sequence>
<evidence type="ECO:0000313" key="1">
    <source>
        <dbReference type="EMBL" id="EWS74177.1"/>
    </source>
</evidence>